<dbReference type="InterPro" id="IPR000719">
    <property type="entry name" value="Prot_kinase_dom"/>
</dbReference>
<dbReference type="Gene3D" id="1.10.510.10">
    <property type="entry name" value="Transferase(Phosphotransferase) domain 1"/>
    <property type="match status" value="1"/>
</dbReference>
<dbReference type="PROSITE" id="PS50011">
    <property type="entry name" value="PROTEIN_KINASE_DOM"/>
    <property type="match status" value="1"/>
</dbReference>
<dbReference type="GO" id="GO:0005524">
    <property type="term" value="F:ATP binding"/>
    <property type="evidence" value="ECO:0007669"/>
    <property type="project" value="InterPro"/>
</dbReference>
<dbReference type="OrthoDB" id="1668230at2759"/>
<reference evidence="2 3" key="1">
    <citation type="submission" date="2016-03" db="EMBL/GenBank/DDBJ databases">
        <title>Comparative genomics of Pseudogymnoascus destructans, the fungus causing white-nose syndrome of bats.</title>
        <authorList>
            <person name="Palmer J.M."/>
            <person name="Drees K.P."/>
            <person name="Foster J.T."/>
            <person name="Lindner D.L."/>
        </authorList>
    </citation>
    <scope>NUCLEOTIDE SEQUENCE [LARGE SCALE GENOMIC DNA]</scope>
    <source>
        <strain evidence="2 3">UAMH 10579</strain>
    </source>
</reference>
<accession>A0A1B8GGY3</accession>
<evidence type="ECO:0000313" key="2">
    <source>
        <dbReference type="EMBL" id="OBT95084.1"/>
    </source>
</evidence>
<keyword evidence="3" id="KW-1185">Reference proteome</keyword>
<evidence type="ECO:0000313" key="3">
    <source>
        <dbReference type="Proteomes" id="UP000091956"/>
    </source>
</evidence>
<dbReference type="SUPFAM" id="SSF56112">
    <property type="entry name" value="Protein kinase-like (PK-like)"/>
    <property type="match status" value="1"/>
</dbReference>
<dbReference type="InterPro" id="IPR011009">
    <property type="entry name" value="Kinase-like_dom_sf"/>
</dbReference>
<organism evidence="2 3">
    <name type="scientific">Pseudogymnoascus verrucosus</name>
    <dbReference type="NCBI Taxonomy" id="342668"/>
    <lineage>
        <taxon>Eukaryota</taxon>
        <taxon>Fungi</taxon>
        <taxon>Dikarya</taxon>
        <taxon>Ascomycota</taxon>
        <taxon>Pezizomycotina</taxon>
        <taxon>Leotiomycetes</taxon>
        <taxon>Thelebolales</taxon>
        <taxon>Thelebolaceae</taxon>
        <taxon>Pseudogymnoascus</taxon>
    </lineage>
</organism>
<dbReference type="Proteomes" id="UP000091956">
    <property type="component" value="Unassembled WGS sequence"/>
</dbReference>
<dbReference type="EMBL" id="KV460238">
    <property type="protein sequence ID" value="OBT95084.1"/>
    <property type="molecule type" value="Genomic_DNA"/>
</dbReference>
<dbReference type="RefSeq" id="XP_018128817.1">
    <property type="nucleotide sequence ID" value="XM_018276850.2"/>
</dbReference>
<dbReference type="Pfam" id="PF00069">
    <property type="entry name" value="Pkinase"/>
    <property type="match status" value="1"/>
</dbReference>
<dbReference type="InterPro" id="IPR051681">
    <property type="entry name" value="Ser/Thr_Kinases-Pseudokinases"/>
</dbReference>
<name>A0A1B8GGY3_9PEZI</name>
<protein>
    <recommendedName>
        <fullName evidence="1">Protein kinase domain-containing protein</fullName>
    </recommendedName>
</protein>
<sequence>MRVKTSHDTNPVVEIKYSGSKHGYIGSGASGIVNRAPNGDVIKSPWPGSRNAEARRDITTESLIYERLGQHPRLIQTLGFDPESCVLTMEYMPNGTLKDFLAANNEAISTAQRLRWARDAAEGLQVVHDAKIVHCDVEPKNFLLDEDLALKISDFSGSSLEGSRASACAGRRYSRPGFDFHRQQTVSDDLFGLGSTIYFIITGQIPFEELPSDEVEKSYKDQIYPDVSGINCGSIIRQCWDSEITSAQEVYDYFRDMEYKE</sequence>
<dbReference type="GO" id="GO:0004674">
    <property type="term" value="F:protein serine/threonine kinase activity"/>
    <property type="evidence" value="ECO:0007669"/>
    <property type="project" value="TreeGrafter"/>
</dbReference>
<dbReference type="GeneID" id="28840801"/>
<feature type="domain" description="Protein kinase" evidence="1">
    <location>
        <begin position="19"/>
        <end position="261"/>
    </location>
</feature>
<reference evidence="3" key="2">
    <citation type="journal article" date="2018" name="Nat. Commun.">
        <title>Extreme sensitivity to ultraviolet light in the fungal pathogen causing white-nose syndrome of bats.</title>
        <authorList>
            <person name="Palmer J.M."/>
            <person name="Drees K.P."/>
            <person name="Foster J.T."/>
            <person name="Lindner D.L."/>
        </authorList>
    </citation>
    <scope>NUCLEOTIDE SEQUENCE [LARGE SCALE GENOMIC DNA]</scope>
    <source>
        <strain evidence="3">UAMH 10579</strain>
    </source>
</reference>
<gene>
    <name evidence="2" type="ORF">VE01_07415</name>
</gene>
<evidence type="ECO:0000259" key="1">
    <source>
        <dbReference type="PROSITE" id="PS50011"/>
    </source>
</evidence>
<proteinExistence type="predicted"/>
<dbReference type="STRING" id="342668.A0A1B8GGY3"/>
<dbReference type="PANTHER" id="PTHR44329">
    <property type="entry name" value="SERINE/THREONINE-PROTEIN KINASE TNNI3K-RELATED"/>
    <property type="match status" value="1"/>
</dbReference>
<dbReference type="AlphaFoldDB" id="A0A1B8GGY3"/>